<dbReference type="CDD" id="cd17546">
    <property type="entry name" value="REC_hyHK_CKI1_RcsC-like"/>
    <property type="match status" value="1"/>
</dbReference>
<dbReference type="NCBIfam" id="TIGR00229">
    <property type="entry name" value="sensory_box"/>
    <property type="match status" value="1"/>
</dbReference>
<organism evidence="14 15">
    <name type="scientific">Sagittula stellata (strain ATCC 700073 / DSM 11524 / E-37)</name>
    <dbReference type="NCBI Taxonomy" id="388399"/>
    <lineage>
        <taxon>Bacteria</taxon>
        <taxon>Pseudomonadati</taxon>
        <taxon>Pseudomonadota</taxon>
        <taxon>Alphaproteobacteria</taxon>
        <taxon>Rhodobacterales</taxon>
        <taxon>Roseobacteraceae</taxon>
        <taxon>Sagittula</taxon>
    </lineage>
</organism>
<dbReference type="InterPro" id="IPR035965">
    <property type="entry name" value="PAS-like_dom_sf"/>
</dbReference>
<comment type="catalytic activity">
    <reaction evidence="1">
        <text>ATP + protein L-histidine = ADP + protein N-phospho-L-histidine.</text>
        <dbReference type="EC" id="2.7.13.3"/>
    </reaction>
</comment>
<dbReference type="Gene3D" id="3.40.50.2300">
    <property type="match status" value="1"/>
</dbReference>
<evidence type="ECO:0000256" key="9">
    <source>
        <dbReference type="SAM" id="Phobius"/>
    </source>
</evidence>
<dbReference type="InterPro" id="IPR004358">
    <property type="entry name" value="Sig_transdc_His_kin-like_C"/>
</dbReference>
<evidence type="ECO:0000313" key="15">
    <source>
        <dbReference type="Proteomes" id="UP000005713"/>
    </source>
</evidence>
<dbReference type="RefSeq" id="WP_005861344.1">
    <property type="nucleotide sequence ID" value="NZ_AAYA01000011.1"/>
</dbReference>
<protein>
    <recommendedName>
        <fullName evidence="2">histidine kinase</fullName>
        <ecNumber evidence="2">2.7.13.3</ecNumber>
    </recommendedName>
</protein>
<feature type="domain" description="PAS" evidence="12">
    <location>
        <begin position="224"/>
        <end position="295"/>
    </location>
</feature>
<dbReference type="EMBL" id="AAYA01000011">
    <property type="protein sequence ID" value="EBA07145.1"/>
    <property type="molecule type" value="Genomic_DNA"/>
</dbReference>
<dbReference type="PROSITE" id="PS50110">
    <property type="entry name" value="RESPONSE_REGULATORY"/>
    <property type="match status" value="1"/>
</dbReference>
<dbReference type="Pfam" id="PF00989">
    <property type="entry name" value="PAS"/>
    <property type="match status" value="1"/>
</dbReference>
<dbReference type="InterPro" id="IPR005467">
    <property type="entry name" value="His_kinase_dom"/>
</dbReference>
<dbReference type="InterPro" id="IPR036641">
    <property type="entry name" value="HPT_dom_sf"/>
</dbReference>
<comment type="caution">
    <text evidence="14">The sequence shown here is derived from an EMBL/GenBank/DDBJ whole genome shotgun (WGS) entry which is preliminary data.</text>
</comment>
<dbReference type="InterPro" id="IPR000700">
    <property type="entry name" value="PAS-assoc_C"/>
</dbReference>
<evidence type="ECO:0000259" key="13">
    <source>
        <dbReference type="PROSITE" id="PS50113"/>
    </source>
</evidence>
<dbReference type="OrthoDB" id="9801651at2"/>
<evidence type="ECO:0000256" key="2">
    <source>
        <dbReference type="ARBA" id="ARBA00012438"/>
    </source>
</evidence>
<evidence type="ECO:0000259" key="12">
    <source>
        <dbReference type="PROSITE" id="PS50112"/>
    </source>
</evidence>
<dbReference type="CDD" id="cd00082">
    <property type="entry name" value="HisKA"/>
    <property type="match status" value="1"/>
</dbReference>
<dbReference type="InterPro" id="IPR013767">
    <property type="entry name" value="PAS_fold"/>
</dbReference>
<dbReference type="InterPro" id="IPR011006">
    <property type="entry name" value="CheY-like_superfamily"/>
</dbReference>
<evidence type="ECO:0000259" key="11">
    <source>
        <dbReference type="PROSITE" id="PS50110"/>
    </source>
</evidence>
<dbReference type="FunFam" id="3.30.565.10:FF:000010">
    <property type="entry name" value="Sensor histidine kinase RcsC"/>
    <property type="match status" value="1"/>
</dbReference>
<feature type="transmembrane region" description="Helical" evidence="9">
    <location>
        <begin position="15"/>
        <end position="37"/>
    </location>
</feature>
<dbReference type="SUPFAM" id="SSF55874">
    <property type="entry name" value="ATPase domain of HSP90 chaperone/DNA topoisomerase II/histidine kinase"/>
    <property type="match status" value="1"/>
</dbReference>
<evidence type="ECO:0000256" key="7">
    <source>
        <dbReference type="PROSITE-ProRule" id="PRU00169"/>
    </source>
</evidence>
<gene>
    <name evidence="14" type="ORF">SSE37_13146</name>
</gene>
<dbReference type="Gene3D" id="1.10.287.130">
    <property type="match status" value="1"/>
</dbReference>
<dbReference type="InterPro" id="IPR000014">
    <property type="entry name" value="PAS"/>
</dbReference>
<dbReference type="SMART" id="SM00387">
    <property type="entry name" value="HATPase_c"/>
    <property type="match status" value="1"/>
</dbReference>
<keyword evidence="9" id="KW-0472">Membrane</keyword>
<dbReference type="InterPro" id="IPR001789">
    <property type="entry name" value="Sig_transdc_resp-reg_receiver"/>
</dbReference>
<evidence type="ECO:0000259" key="10">
    <source>
        <dbReference type="PROSITE" id="PS50109"/>
    </source>
</evidence>
<dbReference type="SUPFAM" id="SSF55785">
    <property type="entry name" value="PYP-like sensor domain (PAS domain)"/>
    <property type="match status" value="1"/>
</dbReference>
<evidence type="ECO:0000256" key="8">
    <source>
        <dbReference type="SAM" id="MobiDB-lite"/>
    </source>
</evidence>
<keyword evidence="5 14" id="KW-0418">Kinase</keyword>
<dbReference type="Pfam" id="PF00512">
    <property type="entry name" value="HisKA"/>
    <property type="match status" value="1"/>
</dbReference>
<accession>A3K718</accession>
<feature type="modified residue" description="4-aspartylphosphate" evidence="7">
    <location>
        <position position="663"/>
    </location>
</feature>
<evidence type="ECO:0000256" key="1">
    <source>
        <dbReference type="ARBA" id="ARBA00000085"/>
    </source>
</evidence>
<feature type="region of interest" description="Disordered" evidence="8">
    <location>
        <begin position="735"/>
        <end position="755"/>
    </location>
</feature>
<dbReference type="Gene3D" id="3.30.565.10">
    <property type="entry name" value="Histidine kinase-like ATPase, C-terminal domain"/>
    <property type="match status" value="1"/>
</dbReference>
<feature type="domain" description="Histidine kinase" evidence="10">
    <location>
        <begin position="371"/>
        <end position="589"/>
    </location>
</feature>
<dbReference type="eggNOG" id="COG2205">
    <property type="taxonomic scope" value="Bacteria"/>
</dbReference>
<reference evidence="14 15" key="1">
    <citation type="submission" date="2006-06" db="EMBL/GenBank/DDBJ databases">
        <authorList>
            <person name="Moran M.A."/>
            <person name="Ferriera S."/>
            <person name="Johnson J."/>
            <person name="Kravitz S."/>
            <person name="Beeson K."/>
            <person name="Sutton G."/>
            <person name="Rogers Y.-H."/>
            <person name="Friedman R."/>
            <person name="Frazier M."/>
            <person name="Venter J.C."/>
        </authorList>
    </citation>
    <scope>NUCLEOTIDE SEQUENCE [LARGE SCALE GENOMIC DNA]</scope>
    <source>
        <strain evidence="14 15">E-37</strain>
    </source>
</reference>
<dbReference type="PROSITE" id="PS50113">
    <property type="entry name" value="PAC"/>
    <property type="match status" value="1"/>
</dbReference>
<dbReference type="InterPro" id="IPR036097">
    <property type="entry name" value="HisK_dim/P_sf"/>
</dbReference>
<dbReference type="PROSITE" id="PS50109">
    <property type="entry name" value="HIS_KIN"/>
    <property type="match status" value="1"/>
</dbReference>
<feature type="domain" description="Response regulatory" evidence="11">
    <location>
        <begin position="614"/>
        <end position="731"/>
    </location>
</feature>
<feature type="domain" description="PAC" evidence="13">
    <location>
        <begin position="303"/>
        <end position="353"/>
    </location>
</feature>
<keyword evidence="3 7" id="KW-0597">Phosphoprotein</keyword>
<dbReference type="Pfam" id="PF00072">
    <property type="entry name" value="Response_reg"/>
    <property type="match status" value="1"/>
</dbReference>
<evidence type="ECO:0000256" key="5">
    <source>
        <dbReference type="ARBA" id="ARBA00022777"/>
    </source>
</evidence>
<dbReference type="SMART" id="SM00388">
    <property type="entry name" value="HisKA"/>
    <property type="match status" value="1"/>
</dbReference>
<dbReference type="PANTHER" id="PTHR43047">
    <property type="entry name" value="TWO-COMPONENT HISTIDINE PROTEIN KINASE"/>
    <property type="match status" value="1"/>
</dbReference>
<proteinExistence type="predicted"/>
<dbReference type="Gene3D" id="1.20.120.160">
    <property type="entry name" value="HPT domain"/>
    <property type="match status" value="1"/>
</dbReference>
<keyword evidence="6" id="KW-0902">Two-component regulatory system</keyword>
<dbReference type="SMART" id="SM00448">
    <property type="entry name" value="REC"/>
    <property type="match status" value="1"/>
</dbReference>
<evidence type="ECO:0000313" key="14">
    <source>
        <dbReference type="EMBL" id="EBA07145.1"/>
    </source>
</evidence>
<dbReference type="SUPFAM" id="SSF47384">
    <property type="entry name" value="Homodimeric domain of signal transducing histidine kinase"/>
    <property type="match status" value="1"/>
</dbReference>
<dbReference type="EC" id="2.7.13.3" evidence="2"/>
<dbReference type="Proteomes" id="UP000005713">
    <property type="component" value="Unassembled WGS sequence"/>
</dbReference>
<evidence type="ECO:0000256" key="4">
    <source>
        <dbReference type="ARBA" id="ARBA00022679"/>
    </source>
</evidence>
<dbReference type="PRINTS" id="PR00344">
    <property type="entry name" value="BCTRLSENSOR"/>
</dbReference>
<keyword evidence="4" id="KW-0808">Transferase</keyword>
<sequence length="886" mass="95839">MTSHRTSFSISRSTLVRRILAASVIAVLMAVIVVLGLEVPRQLARLDESAAENVQWTIGQAETEVIALELAAAHAISDPDDPAGLDEVRLRFDIAYSRIETLQRAKVLEELRSGDEVDNELTAAVDFRDKWVSVIDSPDDVLRAALPDLLDAAQEVRTDLRRLALSGIAFFARVGDMRREEIINTLFSIGLMTIALVGILLILISAVLRLARQREGEAQANFETRRRMETIISTSLDAVVAVSRENRIIEWNGAAERVFGYTRAEAIGTDMPTLIVPPHFREMHRSGMSRYLNDGEPRVIGRGIVQLEAMRKDGTVFPVDLSLAKANSPTGEIFVAFLRDISDRVRSDEALRRARDRAVAGEKQKAELLAVMSHEMRTPLNGILGTLELLEADSLPAEDQRYLRIIRQSSEILLGHVNEVLDISRLDAGKMTLRKTRFDLVALLEEIVESQADRARAQGNLLTLRPPNPALHEVYSDPDRLRQILLNLVSNAIKFTAGGRIMIEADCDSGMDDCELRVIDTGVGIKPDDLARIFDDFVTIDSSYGRRNTGTGLGLSISQRLATALGGELGAESEPGDGSVFWLRLPLAPPVGAPVARPRAANAPAPAPVLPPLDVLLVEDNAINREVARHMLQRDGHKVTEAHDGREGVEAAQTRDFDVILMDISMPGMDGIQASRAIRQSGGHSVATPIIATTAHAMPEEVRAFHAAGIATVLTKPISANALRQSLASVLAPERLPEAPPPAAPHETPANSAPSAGTHAALIDLAHLDEVREDLPEDKLAAALHTFACELEDFMSSLSVDEFAGTDAAETAKLGAEAHRLAGSSGVFGALPLADALRAFERHARADDKTALASDAAALQTTWRETRAALRAEGLDTAAPAPGAPT</sequence>
<dbReference type="SMART" id="SM00091">
    <property type="entry name" value="PAS"/>
    <property type="match status" value="1"/>
</dbReference>
<dbReference type="SUPFAM" id="SSF47226">
    <property type="entry name" value="Histidine-containing phosphotransfer domain, HPT domain"/>
    <property type="match status" value="1"/>
</dbReference>
<dbReference type="Pfam" id="PF02518">
    <property type="entry name" value="HATPase_c"/>
    <property type="match status" value="1"/>
</dbReference>
<dbReference type="PROSITE" id="PS50112">
    <property type="entry name" value="PAS"/>
    <property type="match status" value="1"/>
</dbReference>
<dbReference type="GO" id="GO:0000155">
    <property type="term" value="F:phosphorelay sensor kinase activity"/>
    <property type="evidence" value="ECO:0007669"/>
    <property type="project" value="InterPro"/>
</dbReference>
<evidence type="ECO:0000256" key="3">
    <source>
        <dbReference type="ARBA" id="ARBA00022553"/>
    </source>
</evidence>
<dbReference type="CDD" id="cd00130">
    <property type="entry name" value="PAS"/>
    <property type="match status" value="1"/>
</dbReference>
<dbReference type="CDD" id="cd16922">
    <property type="entry name" value="HATPase_EvgS-ArcB-TorS-like"/>
    <property type="match status" value="1"/>
</dbReference>
<keyword evidence="9" id="KW-0812">Transmembrane</keyword>
<dbReference type="Gene3D" id="3.30.450.20">
    <property type="entry name" value="PAS domain"/>
    <property type="match status" value="1"/>
</dbReference>
<keyword evidence="15" id="KW-1185">Reference proteome</keyword>
<dbReference type="InterPro" id="IPR036890">
    <property type="entry name" value="HATPase_C_sf"/>
</dbReference>
<dbReference type="SUPFAM" id="SSF52172">
    <property type="entry name" value="CheY-like"/>
    <property type="match status" value="1"/>
</dbReference>
<dbReference type="GO" id="GO:0006355">
    <property type="term" value="P:regulation of DNA-templated transcription"/>
    <property type="evidence" value="ECO:0007669"/>
    <property type="project" value="InterPro"/>
</dbReference>
<dbReference type="InterPro" id="IPR003594">
    <property type="entry name" value="HATPase_dom"/>
</dbReference>
<feature type="transmembrane region" description="Helical" evidence="9">
    <location>
        <begin position="186"/>
        <end position="208"/>
    </location>
</feature>
<dbReference type="PANTHER" id="PTHR43047:SF64">
    <property type="entry name" value="HISTIDINE KINASE CONTAINING CHEY-HOMOLOGOUS RECEIVER DOMAIN AND PAS DOMAIN-RELATED"/>
    <property type="match status" value="1"/>
</dbReference>
<evidence type="ECO:0000256" key="6">
    <source>
        <dbReference type="ARBA" id="ARBA00023012"/>
    </source>
</evidence>
<name>A3K718_SAGS3</name>
<keyword evidence="9" id="KW-1133">Transmembrane helix</keyword>
<dbReference type="InterPro" id="IPR003661">
    <property type="entry name" value="HisK_dim/P_dom"/>
</dbReference>
<dbReference type="AlphaFoldDB" id="A3K718"/>